<dbReference type="GO" id="GO:0005576">
    <property type="term" value="C:extracellular region"/>
    <property type="evidence" value="ECO:0007669"/>
    <property type="project" value="InterPro"/>
</dbReference>
<keyword evidence="1" id="KW-0732">Signal</keyword>
<feature type="chain" id="PRO_5001839546" evidence="1">
    <location>
        <begin position="22"/>
        <end position="253"/>
    </location>
</feature>
<proteinExistence type="evidence at transcript level"/>
<name>A0A088T1F8_9NEOP</name>
<reference evidence="2" key="1">
    <citation type="journal article" date="2014" name="Insect Biochem. Mol. Biol.">
        <title>Peroxinectin catalyzed dityrosine crosslinking in the adhesive underwater silk of a casemaker caddisfly larvae, Hysperophylax occidentalis.</title>
        <authorList>
            <person name="Wang C.S."/>
            <person name="Ashton N.N."/>
            <person name="Weiss R.B."/>
            <person name="Stewart R.J."/>
        </authorList>
    </citation>
    <scope>NUCLEOTIDE SEQUENCE</scope>
</reference>
<evidence type="ECO:0000256" key="1">
    <source>
        <dbReference type="SAM" id="SignalP"/>
    </source>
</evidence>
<evidence type="ECO:0000313" key="2">
    <source>
        <dbReference type="EMBL" id="AIO11229.1"/>
    </source>
</evidence>
<dbReference type="InterPro" id="IPR008660">
    <property type="entry name" value="L-fibroin"/>
</dbReference>
<protein>
    <submittedName>
        <fullName evidence="2">L-fibroin</fullName>
    </submittedName>
</protein>
<dbReference type="AlphaFoldDB" id="A0A088T1F8"/>
<dbReference type="Pfam" id="PF05849">
    <property type="entry name" value="L-fibroin"/>
    <property type="match status" value="1"/>
</dbReference>
<feature type="signal peptide" evidence="1">
    <location>
        <begin position="1"/>
        <end position="21"/>
    </location>
</feature>
<dbReference type="EMBL" id="KM384738">
    <property type="protein sequence ID" value="AIO11229.1"/>
    <property type="molecule type" value="mRNA"/>
</dbReference>
<sequence length="253" mass="26423">MALSLLIGALLAIQGASFVASSQISASLLEETWNLVDQGEVEPFTLLLKKEVVATGGVYGLGATLTGVGELAWPRPASGCGHSKLINANVALNDGTLAWGELEDAVDSYAVVLAQAVDNLRILGLSCIIPAPWPTLENSCGDWGRIYDFENSWDLSNVNNGVVCAARRLYTAFGARANNVGAAATSAATDAAITIISDVEDELVSYLEAVLSKSAGPGCKSKQKQLRTLAGSLKASIFRASGIAKNGLRSRCH</sequence>
<accession>A0A088T1F8</accession>
<organism evidence="2">
    <name type="scientific">Hesperophylax occidentalis</name>
    <dbReference type="NCBI Taxonomy" id="1546108"/>
    <lineage>
        <taxon>Eukaryota</taxon>
        <taxon>Metazoa</taxon>
        <taxon>Ecdysozoa</taxon>
        <taxon>Arthropoda</taxon>
        <taxon>Hexapoda</taxon>
        <taxon>Insecta</taxon>
        <taxon>Pterygota</taxon>
        <taxon>Neoptera</taxon>
        <taxon>Endopterygota</taxon>
        <taxon>Trichoptera</taxon>
        <taxon>Integripalpia</taxon>
        <taxon>Plenitentoria</taxon>
        <taxon>Limnephiloidea</taxon>
        <taxon>Limnephilidae</taxon>
        <taxon>Limnephilinae</taxon>
        <taxon>Limnephilini</taxon>
        <taxon>Hesperophylax</taxon>
    </lineage>
</organism>